<reference evidence="2 3" key="1">
    <citation type="journal article" date="2018" name="Microbiome">
        <title>Fine metagenomic profile of the Mediterranean stratified and mixed water columns revealed by assembly and recruitment.</title>
        <authorList>
            <person name="Haro-Moreno J.M."/>
            <person name="Lopez-Perez M."/>
            <person name="De La Torre J.R."/>
            <person name="Picazo A."/>
            <person name="Camacho A."/>
            <person name="Rodriguez-Valera F."/>
        </authorList>
    </citation>
    <scope>NUCLEOTIDE SEQUENCE [LARGE SCALE GENOMIC DNA]</scope>
    <source>
        <strain evidence="2">MED-G84</strain>
    </source>
</reference>
<protein>
    <submittedName>
        <fullName evidence="2">Nuclear transport factor 2 family protein</fullName>
    </submittedName>
</protein>
<organism evidence="2 3">
    <name type="scientific">SAR86 cluster bacterium</name>
    <dbReference type="NCBI Taxonomy" id="2030880"/>
    <lineage>
        <taxon>Bacteria</taxon>
        <taxon>Pseudomonadati</taxon>
        <taxon>Pseudomonadota</taxon>
        <taxon>Gammaproteobacteria</taxon>
        <taxon>SAR86 cluster</taxon>
    </lineage>
</organism>
<evidence type="ECO:0000313" key="3">
    <source>
        <dbReference type="Proteomes" id="UP000253032"/>
    </source>
</evidence>
<dbReference type="InterPro" id="IPR032710">
    <property type="entry name" value="NTF2-like_dom_sf"/>
</dbReference>
<sequence>MDKLQMLLDIEEIKNLKHRYFRAIDMADFDLLDGVFAENITIDYRGGTYRWESEGKNTIKESLRHAFHNQSAAMHTAHHPEIDILSETEATGKWYLQDIFYNFDLDSVTQGTALYEDKYIKVNESWLILHSEYDRIWEQVSPINPKDKFTKILLKEKGIKKKE</sequence>
<dbReference type="EMBL" id="QOPC01000001">
    <property type="protein sequence ID" value="RCL39651.1"/>
    <property type="molecule type" value="Genomic_DNA"/>
</dbReference>
<proteinExistence type="predicted"/>
<evidence type="ECO:0000259" key="1">
    <source>
        <dbReference type="Pfam" id="PF13577"/>
    </source>
</evidence>
<gene>
    <name evidence="2" type="ORF">DBW98_00170</name>
</gene>
<dbReference type="InterPro" id="IPR037401">
    <property type="entry name" value="SnoaL-like"/>
</dbReference>
<dbReference type="Gene3D" id="3.10.450.50">
    <property type="match status" value="1"/>
</dbReference>
<name>A0A368BQY0_9GAMM</name>
<feature type="domain" description="SnoaL-like" evidence="1">
    <location>
        <begin position="6"/>
        <end position="130"/>
    </location>
</feature>
<dbReference type="Proteomes" id="UP000253032">
    <property type="component" value="Unassembled WGS sequence"/>
</dbReference>
<comment type="caution">
    <text evidence="2">The sequence shown here is derived from an EMBL/GenBank/DDBJ whole genome shotgun (WGS) entry which is preliminary data.</text>
</comment>
<accession>A0A368BQY0</accession>
<evidence type="ECO:0000313" key="2">
    <source>
        <dbReference type="EMBL" id="RCL39651.1"/>
    </source>
</evidence>
<dbReference type="AlphaFoldDB" id="A0A368BQY0"/>
<dbReference type="Pfam" id="PF13577">
    <property type="entry name" value="SnoaL_4"/>
    <property type="match status" value="1"/>
</dbReference>
<dbReference type="SUPFAM" id="SSF54427">
    <property type="entry name" value="NTF2-like"/>
    <property type="match status" value="1"/>
</dbReference>